<name>M7BC96_CHEMY</name>
<dbReference type="InterPro" id="IPR006598">
    <property type="entry name" value="CAP10"/>
</dbReference>
<sequence length="502" mass="57188">MDRTGGAKWKHFIDQTDRAMEGYRPCIRGNCSCYQSIREQDLAPFQGGISKELLSDVVSRKLGTHYQIIKNKLYREHDCMFPARCNGVEHFILEIIGRLPDMEMVINVRDYPQVPKWMKPVIPVFSFSKRLLRKTAVMRRKWWEGGEAGRGSALRRGGGGLGRWDLMREDLRRYLFNFRGVAASFRFKHLFLCGSLVFHVGEEWLEFFYPQLKPWVHYIPVKPDLSDVRELLQFVKENDDVAQEISESELQQYPEETLNIIKATFSGAVIGWVYGGLPAFHHAKTQYIERSQAEIFQNRLDAVQSAHRAAIRGFIRYGWRWSWRIATFVAIFNTVSTGLSVYRNKTAFSHFAAAGAFTGGLFRVHLGLSRMAAGSVFGAAFGIPAGGLLLAVQKLAGETIQEKRTRERRLLHEQKLAECVQQESCMTALPSPLHSGGRKGQSDLNCRSALSNCLRKARLNVTEADLEEIVSNTQEGTMERDIEKIQELLNLPQNPLPSEDRN</sequence>
<feature type="transmembrane region" description="Helical" evidence="9">
    <location>
        <begin position="321"/>
        <end position="342"/>
    </location>
</feature>
<comment type="similarity">
    <text evidence="2">Belongs to the Tim17/Tim22/Tim23 family.</text>
</comment>
<evidence type="ECO:0000259" key="10">
    <source>
        <dbReference type="SMART" id="SM00672"/>
    </source>
</evidence>
<reference evidence="12" key="1">
    <citation type="journal article" date="2013" name="Nat. Genet.">
        <title>The draft genomes of soft-shell turtle and green sea turtle yield insights into the development and evolution of the turtle-specific body plan.</title>
        <authorList>
            <person name="Wang Z."/>
            <person name="Pascual-Anaya J."/>
            <person name="Zadissa A."/>
            <person name="Li W."/>
            <person name="Niimura Y."/>
            <person name="Huang Z."/>
            <person name="Li C."/>
            <person name="White S."/>
            <person name="Xiong Z."/>
            <person name="Fang D."/>
            <person name="Wang B."/>
            <person name="Ming Y."/>
            <person name="Chen Y."/>
            <person name="Zheng Y."/>
            <person name="Kuraku S."/>
            <person name="Pignatelli M."/>
            <person name="Herrero J."/>
            <person name="Beal K."/>
            <person name="Nozawa M."/>
            <person name="Li Q."/>
            <person name="Wang J."/>
            <person name="Zhang H."/>
            <person name="Yu L."/>
            <person name="Shigenobu S."/>
            <person name="Wang J."/>
            <person name="Liu J."/>
            <person name="Flicek P."/>
            <person name="Searle S."/>
            <person name="Wang J."/>
            <person name="Kuratani S."/>
            <person name="Yin Y."/>
            <person name="Aken B."/>
            <person name="Zhang G."/>
            <person name="Irie N."/>
        </authorList>
    </citation>
    <scope>NUCLEOTIDE SEQUENCE [LARGE SCALE GENOMIC DNA]</scope>
</reference>
<keyword evidence="12" id="KW-1185">Reference proteome</keyword>
<dbReference type="EMBL" id="KB531355">
    <property type="protein sequence ID" value="EMP34789.1"/>
    <property type="molecule type" value="Genomic_DNA"/>
</dbReference>
<evidence type="ECO:0000256" key="3">
    <source>
        <dbReference type="ARBA" id="ARBA00022692"/>
    </source>
</evidence>
<organism evidence="11 12">
    <name type="scientific">Chelonia mydas</name>
    <name type="common">Green sea-turtle</name>
    <name type="synonym">Chelonia agassizi</name>
    <dbReference type="NCBI Taxonomy" id="8469"/>
    <lineage>
        <taxon>Eukaryota</taxon>
        <taxon>Metazoa</taxon>
        <taxon>Chordata</taxon>
        <taxon>Craniata</taxon>
        <taxon>Vertebrata</taxon>
        <taxon>Euteleostomi</taxon>
        <taxon>Archelosauria</taxon>
        <taxon>Testudinata</taxon>
        <taxon>Testudines</taxon>
        <taxon>Cryptodira</taxon>
        <taxon>Durocryptodira</taxon>
        <taxon>Americhelydia</taxon>
        <taxon>Chelonioidea</taxon>
        <taxon>Cheloniidae</taxon>
        <taxon>Chelonia</taxon>
    </lineage>
</organism>
<dbReference type="GO" id="GO:0005739">
    <property type="term" value="C:mitochondrion"/>
    <property type="evidence" value="ECO:0007669"/>
    <property type="project" value="TreeGrafter"/>
</dbReference>
<keyword evidence="3 9" id="KW-0812">Transmembrane</keyword>
<comment type="subcellular location">
    <subcellularLocation>
        <location evidence="1">Membrane</location>
        <topology evidence="1">Multi-pass membrane protein</topology>
    </subcellularLocation>
</comment>
<dbReference type="Proteomes" id="UP000031443">
    <property type="component" value="Unassembled WGS sequence"/>
</dbReference>
<keyword evidence="5 9" id="KW-0472">Membrane</keyword>
<evidence type="ECO:0000256" key="7">
    <source>
        <dbReference type="ARBA" id="ARBA00040778"/>
    </source>
</evidence>
<dbReference type="Pfam" id="PF05686">
    <property type="entry name" value="Glyco_transf_90"/>
    <property type="match status" value="1"/>
</dbReference>
<dbReference type="SMART" id="SM00672">
    <property type="entry name" value="CAP10"/>
    <property type="match status" value="1"/>
</dbReference>
<evidence type="ECO:0000256" key="2">
    <source>
        <dbReference type="ARBA" id="ARBA00008444"/>
    </source>
</evidence>
<dbReference type="PANTHER" id="PTHR13002:SF1">
    <property type="entry name" value="COMPLEX I ASSEMBLY FACTOR TIMMDC1, MITOCHONDRIAL"/>
    <property type="match status" value="1"/>
</dbReference>
<gene>
    <name evidence="11" type="ORF">UY3_08040</name>
</gene>
<proteinExistence type="inferred from homology"/>
<feature type="transmembrane region" description="Helical" evidence="9">
    <location>
        <begin position="348"/>
        <end position="366"/>
    </location>
</feature>
<dbReference type="GO" id="GO:0016020">
    <property type="term" value="C:membrane"/>
    <property type="evidence" value="ECO:0007669"/>
    <property type="project" value="UniProtKB-SubCell"/>
</dbReference>
<evidence type="ECO:0000256" key="1">
    <source>
        <dbReference type="ARBA" id="ARBA00004141"/>
    </source>
</evidence>
<protein>
    <recommendedName>
        <fullName evidence="7">Complex I assembly factor TIMMDC1, mitochondrial</fullName>
    </recommendedName>
    <alternativeName>
        <fullName evidence="8">Translocase of inner mitochondrial membrane domain-containing protein 1</fullName>
    </alternativeName>
</protein>
<dbReference type="AlphaFoldDB" id="M7BC96"/>
<feature type="transmembrane region" description="Helical" evidence="9">
    <location>
        <begin position="373"/>
        <end position="392"/>
    </location>
</feature>
<accession>M7BC96</accession>
<evidence type="ECO:0000256" key="6">
    <source>
        <dbReference type="ARBA" id="ARBA00037236"/>
    </source>
</evidence>
<dbReference type="PANTHER" id="PTHR13002">
    <property type="entry name" value="C3ORF1 PROTEIN-RELATED"/>
    <property type="match status" value="1"/>
</dbReference>
<dbReference type="eggNOG" id="KOG2458">
    <property type="taxonomic scope" value="Eukaryota"/>
</dbReference>
<evidence type="ECO:0000313" key="11">
    <source>
        <dbReference type="EMBL" id="EMP34789.1"/>
    </source>
</evidence>
<dbReference type="Pfam" id="PF02466">
    <property type="entry name" value="Tim17"/>
    <property type="match status" value="1"/>
</dbReference>
<keyword evidence="4 9" id="KW-1133">Transmembrane helix</keyword>
<dbReference type="GO" id="GO:0032981">
    <property type="term" value="P:mitochondrial respiratory chain complex I assembly"/>
    <property type="evidence" value="ECO:0007669"/>
    <property type="project" value="InterPro"/>
</dbReference>
<evidence type="ECO:0000256" key="9">
    <source>
        <dbReference type="SAM" id="Phobius"/>
    </source>
</evidence>
<comment type="function">
    <text evidence="6">Chaperone protein involved in the assembly of the mitochondrial NADH:ubiquinone oxidoreductase complex (complex I). Participates in constructing the membrane arm of complex I.</text>
</comment>
<keyword evidence="11" id="KW-0808">Transferase</keyword>
<feature type="domain" description="Glycosyl transferase CAP10" evidence="10">
    <location>
        <begin position="98"/>
        <end position="267"/>
    </location>
</feature>
<evidence type="ECO:0000256" key="8">
    <source>
        <dbReference type="ARBA" id="ARBA00041344"/>
    </source>
</evidence>
<evidence type="ECO:0000256" key="5">
    <source>
        <dbReference type="ARBA" id="ARBA00023136"/>
    </source>
</evidence>
<dbReference type="GO" id="GO:0016740">
    <property type="term" value="F:transferase activity"/>
    <property type="evidence" value="ECO:0007669"/>
    <property type="project" value="UniProtKB-KW"/>
</dbReference>
<evidence type="ECO:0000256" key="4">
    <source>
        <dbReference type="ARBA" id="ARBA00022989"/>
    </source>
</evidence>
<dbReference type="InterPro" id="IPR055299">
    <property type="entry name" value="TIMMDC1"/>
</dbReference>
<evidence type="ECO:0000313" key="12">
    <source>
        <dbReference type="Proteomes" id="UP000031443"/>
    </source>
</evidence>